<organism evidence="2 3">
    <name type="scientific">Nesterenkonia salmonea</name>
    <dbReference type="NCBI Taxonomy" id="1804987"/>
    <lineage>
        <taxon>Bacteria</taxon>
        <taxon>Bacillati</taxon>
        <taxon>Actinomycetota</taxon>
        <taxon>Actinomycetes</taxon>
        <taxon>Micrococcales</taxon>
        <taxon>Micrococcaceae</taxon>
        <taxon>Nesterenkonia</taxon>
    </lineage>
</organism>
<dbReference type="InterPro" id="IPR010852">
    <property type="entry name" value="ABATE"/>
</dbReference>
<dbReference type="RefSeq" id="WP_138253612.1">
    <property type="nucleotide sequence ID" value="NZ_VAVZ01000031.1"/>
</dbReference>
<feature type="domain" description="Zinc finger CGNR" evidence="1">
    <location>
        <begin position="141"/>
        <end position="181"/>
    </location>
</feature>
<dbReference type="InterPro" id="IPR021005">
    <property type="entry name" value="Znf_CGNR"/>
</dbReference>
<evidence type="ECO:0000313" key="2">
    <source>
        <dbReference type="EMBL" id="TLP94859.1"/>
    </source>
</evidence>
<comment type="caution">
    <text evidence="2">The sequence shown here is derived from an EMBL/GenBank/DDBJ whole genome shotgun (WGS) entry which is preliminary data.</text>
</comment>
<evidence type="ECO:0000259" key="1">
    <source>
        <dbReference type="Pfam" id="PF11706"/>
    </source>
</evidence>
<accession>A0A5R9B8W4</accession>
<dbReference type="Gene3D" id="1.10.3300.10">
    <property type="entry name" value="Jann2411-like domain"/>
    <property type="match status" value="1"/>
</dbReference>
<gene>
    <name evidence="2" type="ORF">FEF26_11125</name>
</gene>
<dbReference type="PANTHER" id="PTHR35525:SF3">
    <property type="entry name" value="BLL6575 PROTEIN"/>
    <property type="match status" value="1"/>
</dbReference>
<dbReference type="SUPFAM" id="SSF160904">
    <property type="entry name" value="Jann2411-like"/>
    <property type="match status" value="1"/>
</dbReference>
<protein>
    <recommendedName>
        <fullName evidence="1">Zinc finger CGNR domain-containing protein</fullName>
    </recommendedName>
</protein>
<sequence length="190" mass="21178">MENWLFIGGFASLDLVNTKRDRWSATPRETLTTPASITRWADAQGFGPHAFCAGDRELEEVRQFREALYALVMSPKGPARSVDIDLINQHACSLPGALLQKAPREQGGVVTRPAVGSVSNLLTVLAHEFIWMVGEYGTGKVKECEHERCGLVFVDASRGMKRRWCSMRRCGNRAKVQRHAQKGQPAQIQE</sequence>
<name>A0A5R9B8W4_9MICC</name>
<reference evidence="2 3" key="1">
    <citation type="submission" date="2019-05" db="EMBL/GenBank/DDBJ databases">
        <title>Nesterenkonia sp. GY074 isolated from the Southern Atlantic Ocean.</title>
        <authorList>
            <person name="Zhang G."/>
        </authorList>
    </citation>
    <scope>NUCLEOTIDE SEQUENCE [LARGE SCALE GENOMIC DNA]</scope>
    <source>
        <strain evidence="2 3">GY074</strain>
    </source>
</reference>
<dbReference type="OrthoDB" id="3531194at2"/>
<dbReference type="Pfam" id="PF07336">
    <property type="entry name" value="ABATE"/>
    <property type="match status" value="1"/>
</dbReference>
<keyword evidence="3" id="KW-1185">Reference proteome</keyword>
<dbReference type="EMBL" id="VAVZ01000031">
    <property type="protein sequence ID" value="TLP94859.1"/>
    <property type="molecule type" value="Genomic_DNA"/>
</dbReference>
<dbReference type="AlphaFoldDB" id="A0A5R9B8W4"/>
<dbReference type="PANTHER" id="PTHR35525">
    <property type="entry name" value="BLL6575 PROTEIN"/>
    <property type="match status" value="1"/>
</dbReference>
<dbReference type="InterPro" id="IPR023286">
    <property type="entry name" value="ABATE_dom_sf"/>
</dbReference>
<evidence type="ECO:0000313" key="3">
    <source>
        <dbReference type="Proteomes" id="UP000310458"/>
    </source>
</evidence>
<dbReference type="Pfam" id="PF11706">
    <property type="entry name" value="zf-CGNR"/>
    <property type="match status" value="1"/>
</dbReference>
<proteinExistence type="predicted"/>
<dbReference type="Proteomes" id="UP000310458">
    <property type="component" value="Unassembled WGS sequence"/>
</dbReference>